<feature type="compositionally biased region" description="Polar residues" evidence="1">
    <location>
        <begin position="1"/>
        <end position="14"/>
    </location>
</feature>
<dbReference type="AlphaFoldDB" id="A0A2S4PIT9"/>
<proteinExistence type="predicted"/>
<sequence>MSSQLPQTPRSALSSHCPPLIAPSDPPTSTITPPDPTAPQRHIITAVSTSKRASNRHDATKQNKPLIALPRHLTCSNSHNVQADFIESTIPQKQQEKSWATVTRNVLAHTVPKIIVITDGQVEVSKLMLIDEIERVSSKRPALVKLYGTTNPEAPQRIWLALFSEAPRTGFRVFDESGITKIFKKKQPIEFLLETASVRHLAGIAALLCTLKTNCGGPHRSNSHRCLARPTRFGKPTKEQLKAYRRAAHREYQAVVRANAAEARAKIAENLDEANVTPSSNQETIISVDNLNETPVNTQTGEEMRL</sequence>
<dbReference type="EMBL" id="PEDP01005795">
    <property type="protein sequence ID" value="POS81934.1"/>
    <property type="molecule type" value="Genomic_DNA"/>
</dbReference>
<keyword evidence="3" id="KW-1185">Reference proteome</keyword>
<evidence type="ECO:0000313" key="2">
    <source>
        <dbReference type="EMBL" id="POS81934.1"/>
    </source>
</evidence>
<protein>
    <submittedName>
        <fullName evidence="2">Uncharacterized protein</fullName>
    </submittedName>
</protein>
<comment type="caution">
    <text evidence="2">The sequence shown here is derived from an EMBL/GenBank/DDBJ whole genome shotgun (WGS) entry which is preliminary data.</text>
</comment>
<dbReference type="Proteomes" id="UP000237438">
    <property type="component" value="Unassembled WGS sequence"/>
</dbReference>
<name>A0A2S4PIT9_9PEZI</name>
<evidence type="ECO:0000256" key="1">
    <source>
        <dbReference type="SAM" id="MobiDB-lite"/>
    </source>
</evidence>
<reference evidence="2 3" key="1">
    <citation type="submission" date="2017-10" db="EMBL/GenBank/DDBJ databases">
        <title>Development of genomic resources for the powdery mildew, Erysiphe pulchra.</title>
        <authorList>
            <person name="Wadl P.A."/>
            <person name="Mack B.M."/>
            <person name="Moore G."/>
            <person name="Beltz S.B."/>
        </authorList>
    </citation>
    <scope>NUCLEOTIDE SEQUENCE [LARGE SCALE GENOMIC DNA]</scope>
    <source>
        <strain evidence="2">Cflorida</strain>
    </source>
</reference>
<accession>A0A2S4PIT9</accession>
<gene>
    <name evidence="2" type="ORF">EPUL_005039</name>
</gene>
<feature type="region of interest" description="Disordered" evidence="1">
    <location>
        <begin position="1"/>
        <end position="39"/>
    </location>
</feature>
<evidence type="ECO:0000313" key="3">
    <source>
        <dbReference type="Proteomes" id="UP000237438"/>
    </source>
</evidence>
<dbReference type="OrthoDB" id="10035396at2759"/>
<organism evidence="2 3">
    <name type="scientific">Erysiphe pulchra</name>
    <dbReference type="NCBI Taxonomy" id="225359"/>
    <lineage>
        <taxon>Eukaryota</taxon>
        <taxon>Fungi</taxon>
        <taxon>Dikarya</taxon>
        <taxon>Ascomycota</taxon>
        <taxon>Pezizomycotina</taxon>
        <taxon>Leotiomycetes</taxon>
        <taxon>Erysiphales</taxon>
        <taxon>Erysiphaceae</taxon>
        <taxon>Erysiphe</taxon>
    </lineage>
</organism>